<proteinExistence type="predicted"/>
<comment type="caution">
    <text evidence="2">The sequence shown here is derived from an EMBL/GenBank/DDBJ whole genome shotgun (WGS) entry which is preliminary data.</text>
</comment>
<feature type="region of interest" description="Disordered" evidence="1">
    <location>
        <begin position="1"/>
        <end position="33"/>
    </location>
</feature>
<gene>
    <name evidence="2" type="ORF">WR25_16371</name>
</gene>
<protein>
    <submittedName>
        <fullName evidence="2">Uncharacterized protein</fullName>
    </submittedName>
</protein>
<evidence type="ECO:0000256" key="1">
    <source>
        <dbReference type="SAM" id="MobiDB-lite"/>
    </source>
</evidence>
<dbReference type="AlphaFoldDB" id="A0A2A2KUS4"/>
<evidence type="ECO:0000313" key="2">
    <source>
        <dbReference type="EMBL" id="PAV77725.1"/>
    </source>
</evidence>
<reference evidence="2 3" key="1">
    <citation type="journal article" date="2017" name="Curr. Biol.">
        <title>Genome architecture and evolution of a unichromosomal asexual nematode.</title>
        <authorList>
            <person name="Fradin H."/>
            <person name="Zegar C."/>
            <person name="Gutwein M."/>
            <person name="Lucas J."/>
            <person name="Kovtun M."/>
            <person name="Corcoran D."/>
            <person name="Baugh L.R."/>
            <person name="Kiontke K."/>
            <person name="Gunsalus K."/>
            <person name="Fitch D.H."/>
            <person name="Piano F."/>
        </authorList>
    </citation>
    <scope>NUCLEOTIDE SEQUENCE [LARGE SCALE GENOMIC DNA]</scope>
    <source>
        <strain evidence="2">PF1309</strain>
    </source>
</reference>
<name>A0A2A2KUS4_9BILA</name>
<dbReference type="Pfam" id="PF09495">
    <property type="entry name" value="DUF2462"/>
    <property type="match status" value="1"/>
</dbReference>
<dbReference type="InterPro" id="IPR019034">
    <property type="entry name" value="UPF0390"/>
</dbReference>
<dbReference type="EMBL" id="LIAE01007662">
    <property type="protein sequence ID" value="PAV77725.1"/>
    <property type="molecule type" value="Genomic_DNA"/>
</dbReference>
<sequence>MVQHKVKVKTSLPKGVKQKTKKAKPQGPKRGHNVYIAPKKQHLIQRDKIEAEVTKVINDKNEELAKGRIDAANGKI</sequence>
<accession>A0A2A2KUS4</accession>
<feature type="compositionally biased region" description="Basic residues" evidence="1">
    <location>
        <begin position="16"/>
        <end position="32"/>
    </location>
</feature>
<keyword evidence="3" id="KW-1185">Reference proteome</keyword>
<dbReference type="Proteomes" id="UP000218231">
    <property type="component" value="Unassembled WGS sequence"/>
</dbReference>
<evidence type="ECO:0000313" key="3">
    <source>
        <dbReference type="Proteomes" id="UP000218231"/>
    </source>
</evidence>
<dbReference type="OrthoDB" id="10034655at2759"/>
<dbReference type="STRING" id="2018661.A0A2A2KUS4"/>
<organism evidence="2 3">
    <name type="scientific">Diploscapter pachys</name>
    <dbReference type="NCBI Taxonomy" id="2018661"/>
    <lineage>
        <taxon>Eukaryota</taxon>
        <taxon>Metazoa</taxon>
        <taxon>Ecdysozoa</taxon>
        <taxon>Nematoda</taxon>
        <taxon>Chromadorea</taxon>
        <taxon>Rhabditida</taxon>
        <taxon>Rhabditina</taxon>
        <taxon>Rhabditomorpha</taxon>
        <taxon>Rhabditoidea</taxon>
        <taxon>Rhabditidae</taxon>
        <taxon>Diploscapter</taxon>
    </lineage>
</organism>